<organism evidence="2 3">
    <name type="scientific">Caulobacter flavus</name>
    <dbReference type="NCBI Taxonomy" id="1679497"/>
    <lineage>
        <taxon>Bacteria</taxon>
        <taxon>Pseudomonadati</taxon>
        <taxon>Pseudomonadota</taxon>
        <taxon>Alphaproteobacteria</taxon>
        <taxon>Caulobacterales</taxon>
        <taxon>Caulobacteraceae</taxon>
        <taxon>Caulobacter</taxon>
    </lineage>
</organism>
<proteinExistence type="predicted"/>
<dbReference type="Proteomes" id="UP000234483">
    <property type="component" value="Unassembled WGS sequence"/>
</dbReference>
<comment type="caution">
    <text evidence="2">The sequence shown here is derived from an EMBL/GenBank/DDBJ whole genome shotgun (WGS) entry which is preliminary data.</text>
</comment>
<name>A0A2N5CMI5_9CAUL</name>
<evidence type="ECO:0000313" key="3">
    <source>
        <dbReference type="Proteomes" id="UP000234483"/>
    </source>
</evidence>
<protein>
    <submittedName>
        <fullName evidence="2">Uncharacterized protein</fullName>
    </submittedName>
</protein>
<gene>
    <name evidence="2" type="ORF">CFHF_22925</name>
</gene>
<sequence>MPGGSLQPSSRPKGRVAGRRGGTQGRRCAPGPWVPDKPCGLSGMTNEIHGVSAYSEKPMEVRSSGSCRRAAARPAPGRPWRPGR</sequence>
<feature type="compositionally biased region" description="Low complexity" evidence="1">
    <location>
        <begin position="62"/>
        <end position="84"/>
    </location>
</feature>
<dbReference type="EMBL" id="PJRQ01000046">
    <property type="protein sequence ID" value="PLR07234.1"/>
    <property type="molecule type" value="Genomic_DNA"/>
</dbReference>
<dbReference type="AlphaFoldDB" id="A0A2N5CMI5"/>
<feature type="region of interest" description="Disordered" evidence="1">
    <location>
        <begin position="1"/>
        <end position="40"/>
    </location>
</feature>
<evidence type="ECO:0000313" key="2">
    <source>
        <dbReference type="EMBL" id="PLR07234.1"/>
    </source>
</evidence>
<feature type="compositionally biased region" description="Polar residues" evidence="1">
    <location>
        <begin position="1"/>
        <end position="10"/>
    </location>
</feature>
<evidence type="ECO:0000256" key="1">
    <source>
        <dbReference type="SAM" id="MobiDB-lite"/>
    </source>
</evidence>
<accession>A0A2N5CMI5</accession>
<feature type="region of interest" description="Disordered" evidence="1">
    <location>
        <begin position="55"/>
        <end position="84"/>
    </location>
</feature>
<reference evidence="2 3" key="1">
    <citation type="submission" date="2017-12" db="EMBL/GenBank/DDBJ databases">
        <title>The genome sequence of Caulobacter flavus CGMCC1 15093.</title>
        <authorList>
            <person name="Gao J."/>
            <person name="Mao X."/>
            <person name="Sun J."/>
        </authorList>
    </citation>
    <scope>NUCLEOTIDE SEQUENCE [LARGE SCALE GENOMIC DNA]</scope>
    <source>
        <strain evidence="2 3">CGMCC1 15093</strain>
    </source>
</reference>